<protein>
    <submittedName>
        <fullName evidence="2">Uncharacterized protein</fullName>
    </submittedName>
</protein>
<keyword evidence="1" id="KW-1133">Transmembrane helix</keyword>
<accession>A0A4T0URZ2</accession>
<sequence>MPLLHLTRRLVLITVASCASFLLLHRLSYPWLVDRLEQMARLSEAPVANAEALVAAINGYNLFNGSLAVVACALGIAGFALFGRWRRG</sequence>
<keyword evidence="1" id="KW-0812">Transmembrane</keyword>
<proteinExistence type="predicted"/>
<evidence type="ECO:0000313" key="2">
    <source>
        <dbReference type="EMBL" id="TIC81366.1"/>
    </source>
</evidence>
<comment type="caution">
    <text evidence="2">The sequence shown here is derived from an EMBL/GenBank/DDBJ whole genome shotgun (WGS) entry which is preliminary data.</text>
</comment>
<feature type="transmembrane region" description="Helical" evidence="1">
    <location>
        <begin position="62"/>
        <end position="82"/>
    </location>
</feature>
<dbReference type="RefSeq" id="WP_136553837.1">
    <property type="nucleotide sequence ID" value="NZ_STGJ01000011.1"/>
</dbReference>
<dbReference type="Proteomes" id="UP000308891">
    <property type="component" value="Unassembled WGS sequence"/>
</dbReference>
<evidence type="ECO:0000256" key="1">
    <source>
        <dbReference type="SAM" id="Phobius"/>
    </source>
</evidence>
<keyword evidence="3" id="KW-1185">Reference proteome</keyword>
<keyword evidence="1" id="KW-0472">Membrane</keyword>
<name>A0A4T0URZ2_9NEIS</name>
<evidence type="ECO:0000313" key="3">
    <source>
        <dbReference type="Proteomes" id="UP000308891"/>
    </source>
</evidence>
<dbReference type="AlphaFoldDB" id="A0A4T0URZ2"/>
<gene>
    <name evidence="2" type="ORF">E5K04_10625</name>
</gene>
<reference evidence="2 3" key="1">
    <citation type="submission" date="2019-04" db="EMBL/GenBank/DDBJ databases">
        <title>Crenobacter sp. nov.</title>
        <authorList>
            <person name="Shi S."/>
        </authorList>
    </citation>
    <scope>NUCLEOTIDE SEQUENCE [LARGE SCALE GENOMIC DNA]</scope>
    <source>
        <strain evidence="2 3">GY 70310</strain>
    </source>
</reference>
<organism evidence="2 3">
    <name type="scientific">Crenobacter intestini</name>
    <dbReference type="NCBI Taxonomy" id="2563443"/>
    <lineage>
        <taxon>Bacteria</taxon>
        <taxon>Pseudomonadati</taxon>
        <taxon>Pseudomonadota</taxon>
        <taxon>Betaproteobacteria</taxon>
        <taxon>Neisseriales</taxon>
        <taxon>Neisseriaceae</taxon>
        <taxon>Crenobacter</taxon>
    </lineage>
</organism>
<dbReference type="EMBL" id="STGJ01000011">
    <property type="protein sequence ID" value="TIC81366.1"/>
    <property type="molecule type" value="Genomic_DNA"/>
</dbReference>